<proteinExistence type="predicted"/>
<keyword evidence="2" id="KW-1185">Reference proteome</keyword>
<dbReference type="Proteomes" id="UP001235303">
    <property type="component" value="Unassembled WGS sequence"/>
</dbReference>
<evidence type="ECO:0000313" key="1">
    <source>
        <dbReference type="EMBL" id="MDJ1170347.1"/>
    </source>
</evidence>
<reference evidence="1 2" key="1">
    <citation type="submission" date="2023-01" db="EMBL/GenBank/DDBJ databases">
        <title>Novel diversity within Roseofilum (Cyanobacteria; Desertifilaceae) from marine benthic mats with descriptions of four novel species.</title>
        <authorList>
            <person name="Wang Y."/>
            <person name="Berthold D.E."/>
            <person name="Hu J."/>
            <person name="Lefler F.W."/>
            <person name="Laughinghouse H.D. IV."/>
        </authorList>
    </citation>
    <scope>NUCLEOTIDE SEQUENCE [LARGE SCALE GENOMIC DNA]</scope>
    <source>
        <strain evidence="1 2">BLCC-M154</strain>
    </source>
</reference>
<comment type="caution">
    <text evidence="1">The sequence shown here is derived from an EMBL/GenBank/DDBJ whole genome shotgun (WGS) entry which is preliminary data.</text>
</comment>
<dbReference type="RefSeq" id="WP_283754105.1">
    <property type="nucleotide sequence ID" value="NZ_JAQOSP010000087.1"/>
</dbReference>
<dbReference type="EMBL" id="JAQOSP010000087">
    <property type="protein sequence ID" value="MDJ1170347.1"/>
    <property type="molecule type" value="Genomic_DNA"/>
</dbReference>
<accession>A0ABT7AUU6</accession>
<gene>
    <name evidence="1" type="ORF">PMG71_12985</name>
</gene>
<protein>
    <submittedName>
        <fullName evidence="1">Uncharacterized protein</fullName>
    </submittedName>
</protein>
<evidence type="ECO:0000313" key="2">
    <source>
        <dbReference type="Proteomes" id="UP001235303"/>
    </source>
</evidence>
<organism evidence="1 2">
    <name type="scientific">Roseofilum acuticapitatum BLCC-M154</name>
    <dbReference type="NCBI Taxonomy" id="3022444"/>
    <lineage>
        <taxon>Bacteria</taxon>
        <taxon>Bacillati</taxon>
        <taxon>Cyanobacteriota</taxon>
        <taxon>Cyanophyceae</taxon>
        <taxon>Desertifilales</taxon>
        <taxon>Desertifilaceae</taxon>
        <taxon>Roseofilum</taxon>
        <taxon>Roseofilum acuticapitatum</taxon>
    </lineage>
</organism>
<sequence length="418" mass="47911">MNENNFIEVNKIRFETLVPKQDPINKKMKSHEPFSNSLDRANGIYLEIWEPDLIVLPIPERTLPASISFRLGLKLTNQTVKPWKIDSDKIIIPELITSDGTILERGLNTDHEENKANTPYKGDKLVDTVVYSISSLIDDLARRGISWVSPKTAIFISISAKVCWENDLLQLQLLTNRCQALNSSCFDALNVGSYQLRFIYESSKDRTKNKPRQENLQLRNTKQTKGDRLTTPFVNLRLVKTKPNDKAIEVDGIRFETTLPETVISLPEKDNGIETSVPIGIRITNNSKTDFYFNFYNTLIPEIITSNGEIIKKYYTSNFLKRMLLSDILLAVPGKSIDFFPNAKLLCKKNRQLKLKIAAGDGGYWIFDNLKTGRYWLRLTYKNKSVETRVEDRNTKKIILFKKVWRGMVLGSLVALDL</sequence>
<name>A0ABT7AUU6_9CYAN</name>